<dbReference type="EMBL" id="CP159992">
    <property type="protein sequence ID" value="XCP93651.1"/>
    <property type="molecule type" value="Genomic_DNA"/>
</dbReference>
<accession>A0AAU8NAK0</accession>
<dbReference type="PANTHER" id="PTHR40050:SF1">
    <property type="entry name" value="INNER SPORE COAT PROTEIN H"/>
    <property type="match status" value="1"/>
</dbReference>
<name>A0AAU8NAK0_9BACL</name>
<keyword evidence="1" id="KW-0808">Transferase</keyword>
<dbReference type="PANTHER" id="PTHR40050">
    <property type="entry name" value="INNER SPORE COAT PROTEIN H"/>
    <property type="match status" value="1"/>
</dbReference>
<proteinExistence type="predicted"/>
<dbReference type="AlphaFoldDB" id="A0AAU8NAK0"/>
<reference evidence="1" key="1">
    <citation type="submission" date="2024-05" db="EMBL/GenBank/DDBJ databases">
        <title>Draft genome assemblies of 36 bacteria isolated from hibernating arctic ground squirrels.</title>
        <authorList>
            <person name="McKee H."/>
            <person name="Mullen L."/>
            <person name="Drown D.M."/>
            <person name="Duddleston K.N."/>
        </authorList>
    </citation>
    <scope>NUCLEOTIDE SEQUENCE</scope>
    <source>
        <strain evidence="1">AN1007</strain>
    </source>
</reference>
<sequence length="350" mass="41407">MTLPVYHIHVSANEYQQLTSNIWSETFVNGTMHIDGKQLPIRIRYRGGHTRAYVKKSFEVRTSSRTYHFNAEYDDPSLLRNALSFQFFESIRVPAPASRHCVLYLNGQLEGVYLRIEGVKSSFFRQRRMPVRSIFYAVNDRADFAHSSSSSESGTNVLSGYSLIRGSMEDRRRLRRFIQQLNAKSKMDLFRFLQSRVDIDNYMRWLSGAVLTGNFDGFHQNYTWYEQARNRKYGILPWDYEGTWGRNCYGVKVNPNLVRIQGYNKLTGRLLAFRVYRGQYKRLMHQLLENAFTEKKVMPLVYRLHDEIKEDVKNDPYMKWPMNVFLNEPEKIRTYVKERREHVGTALNQL</sequence>
<organism evidence="1">
    <name type="scientific">Paenibacillus sp. AN1007</name>
    <dbReference type="NCBI Taxonomy" id="3151385"/>
    <lineage>
        <taxon>Bacteria</taxon>
        <taxon>Bacillati</taxon>
        <taxon>Bacillota</taxon>
        <taxon>Bacilli</taxon>
        <taxon>Bacillales</taxon>
        <taxon>Paenibacillaceae</taxon>
        <taxon>Paenibacillus</taxon>
    </lineage>
</organism>
<dbReference type="InterPro" id="IPR014867">
    <property type="entry name" value="Spore_coat_CotH_CotH2/3/7"/>
</dbReference>
<dbReference type="Pfam" id="PF08757">
    <property type="entry name" value="CotH"/>
    <property type="match status" value="1"/>
</dbReference>
<dbReference type="GO" id="GO:0016301">
    <property type="term" value="F:kinase activity"/>
    <property type="evidence" value="ECO:0007669"/>
    <property type="project" value="UniProtKB-KW"/>
</dbReference>
<dbReference type="RefSeq" id="WP_366290534.1">
    <property type="nucleotide sequence ID" value="NZ_CP159992.1"/>
</dbReference>
<protein>
    <submittedName>
        <fullName evidence="1">CotH kinase family protein</fullName>
    </submittedName>
</protein>
<gene>
    <name evidence="1" type="ORF">ABXS70_20950</name>
</gene>
<evidence type="ECO:0000313" key="1">
    <source>
        <dbReference type="EMBL" id="XCP93651.1"/>
    </source>
</evidence>
<keyword evidence="1" id="KW-0418">Kinase</keyword>